<evidence type="ECO:0000313" key="2">
    <source>
        <dbReference type="Proteomes" id="UP000003085"/>
    </source>
</evidence>
<dbReference type="AlphaFoldDB" id="D4XQI7"/>
<evidence type="ECO:0000313" key="1">
    <source>
        <dbReference type="EMBL" id="EFF82520.1"/>
    </source>
</evidence>
<dbReference type="HOGENOM" id="CLU_2966005_0_0_6"/>
<name>D4XQI7_ACIHA</name>
<reference evidence="2" key="1">
    <citation type="submission" date="2010-03" db="EMBL/GenBank/DDBJ databases">
        <title>Complete sequence of Mobiluncus curtisii ATCC 43063.</title>
        <authorList>
            <person name="Muzny D."/>
            <person name="Qin X."/>
            <person name="Deng J."/>
            <person name="Jiang H."/>
            <person name="Liu Y."/>
            <person name="Qu J."/>
            <person name="Song X.-Z."/>
            <person name="Zhang L."/>
            <person name="Thornton R."/>
            <person name="Coyle M."/>
            <person name="Francisco L."/>
            <person name="Jackson L."/>
            <person name="Javaid M."/>
            <person name="Korchina V."/>
            <person name="Kovar C."/>
            <person name="Mata R."/>
            <person name="Mathew T."/>
            <person name="Ngo R."/>
            <person name="Nguyen L."/>
            <person name="Nguyen N."/>
            <person name="Okwuonu G."/>
            <person name="Ongeri F."/>
            <person name="Pham C."/>
            <person name="Simmons D."/>
            <person name="Wilczek-Boney K."/>
            <person name="Hale W."/>
            <person name="Jakkamsetti A."/>
            <person name="Pham P."/>
            <person name="Ruth R."/>
            <person name="San Lucas F."/>
            <person name="Warren J."/>
            <person name="Zhang J."/>
            <person name="Zhao Z."/>
            <person name="Zhou C."/>
            <person name="Zhu D."/>
            <person name="Lee S."/>
            <person name="Bess C."/>
            <person name="Blankenburg K."/>
            <person name="Forbes L."/>
            <person name="Fu Q."/>
            <person name="Gubbala S."/>
            <person name="Hirani K."/>
            <person name="Jayaseelan J.C."/>
            <person name="Lara F."/>
            <person name="Munidasa M."/>
            <person name="Palculict T."/>
            <person name="Patil S."/>
            <person name="Pu L.-L."/>
            <person name="Saada N."/>
            <person name="Tang L."/>
            <person name="Weissenberger G."/>
            <person name="Zhu Y."/>
            <person name="Hemphill L."/>
            <person name="Shang Y."/>
            <person name="Youmans B."/>
            <person name="Ayvaz T."/>
            <person name="Ross M."/>
            <person name="Santibanez J."/>
            <person name="Aqrawi P."/>
            <person name="Gross S."/>
            <person name="Joshi V."/>
            <person name="Fowler G."/>
            <person name="Nazareth L."/>
            <person name="Reid J."/>
            <person name="Worley K."/>
            <person name="Petrosino J."/>
            <person name="Highlander S."/>
            <person name="Gibbs R."/>
            <person name="Gibbs R."/>
        </authorList>
    </citation>
    <scope>NUCLEOTIDE SEQUENCE [LARGE SCALE GENOMIC DNA]</scope>
    <source>
        <strain evidence="2">ATCC 19194</strain>
    </source>
</reference>
<sequence>LNRTCCIESFSLILSNSHLNWSNCCYCNYSSNRLFHDGNRRTSLFFPYCIHTKISYLL</sequence>
<dbReference type="EMBL" id="ADMT01000173">
    <property type="protein sequence ID" value="EFF82520.1"/>
    <property type="molecule type" value="Genomic_DNA"/>
</dbReference>
<organism evidence="1 2">
    <name type="scientific">Acinetobacter haemolyticus ATCC 19194</name>
    <dbReference type="NCBI Taxonomy" id="707232"/>
    <lineage>
        <taxon>Bacteria</taxon>
        <taxon>Pseudomonadati</taxon>
        <taxon>Pseudomonadota</taxon>
        <taxon>Gammaproteobacteria</taxon>
        <taxon>Moraxellales</taxon>
        <taxon>Moraxellaceae</taxon>
        <taxon>Acinetobacter</taxon>
    </lineage>
</organism>
<accession>D4XQI7</accession>
<proteinExistence type="predicted"/>
<gene>
    <name evidence="1" type="ORF">HMP0015_1979</name>
</gene>
<protein>
    <submittedName>
        <fullName evidence="1">Uncharacterized protein</fullName>
    </submittedName>
</protein>
<comment type="caution">
    <text evidence="1">The sequence shown here is derived from an EMBL/GenBank/DDBJ whole genome shotgun (WGS) entry which is preliminary data.</text>
</comment>
<feature type="non-terminal residue" evidence="1">
    <location>
        <position position="1"/>
    </location>
</feature>
<dbReference type="Proteomes" id="UP000003085">
    <property type="component" value="Unassembled WGS sequence"/>
</dbReference>